<evidence type="ECO:0000259" key="4">
    <source>
        <dbReference type="SMART" id="SM00400"/>
    </source>
</evidence>
<accession>A0ABU8QLE5</accession>
<proteinExistence type="predicted"/>
<evidence type="ECO:0000256" key="1">
    <source>
        <dbReference type="ARBA" id="ARBA00022723"/>
    </source>
</evidence>
<gene>
    <name evidence="5" type="ORF">WG622_18020</name>
</gene>
<dbReference type="Proteomes" id="UP001368270">
    <property type="component" value="Unassembled WGS sequence"/>
</dbReference>
<dbReference type="SUPFAM" id="SSF57783">
    <property type="entry name" value="Zinc beta-ribbon"/>
    <property type="match status" value="1"/>
</dbReference>
<evidence type="ECO:0000313" key="5">
    <source>
        <dbReference type="EMBL" id="MEJ5220156.1"/>
    </source>
</evidence>
<dbReference type="RefSeq" id="WP_303963336.1">
    <property type="nucleotide sequence ID" value="NZ_JBBGAZ010000018.1"/>
</dbReference>
<evidence type="ECO:0000256" key="2">
    <source>
        <dbReference type="ARBA" id="ARBA00022771"/>
    </source>
</evidence>
<dbReference type="InterPro" id="IPR036977">
    <property type="entry name" value="DNA_primase_Znf_CHC2"/>
</dbReference>
<dbReference type="InterPro" id="IPR034154">
    <property type="entry name" value="TOPRIM_DnaG/twinkle"/>
</dbReference>
<name>A0ABU8QLE5_9RHOB</name>
<evidence type="ECO:0000256" key="3">
    <source>
        <dbReference type="ARBA" id="ARBA00022833"/>
    </source>
</evidence>
<keyword evidence="2" id="KW-0863">Zinc-finger</keyword>
<dbReference type="InterPro" id="IPR050219">
    <property type="entry name" value="DnaG_primase"/>
</dbReference>
<comment type="caution">
    <text evidence="5">The sequence shown here is derived from an EMBL/GenBank/DDBJ whole genome shotgun (WGS) entry which is preliminary data.</text>
</comment>
<dbReference type="Gene3D" id="3.40.1360.10">
    <property type="match status" value="1"/>
</dbReference>
<dbReference type="CDD" id="cd01029">
    <property type="entry name" value="TOPRIM_primases"/>
    <property type="match status" value="1"/>
</dbReference>
<dbReference type="Pfam" id="PF13155">
    <property type="entry name" value="Toprim_2"/>
    <property type="match status" value="1"/>
</dbReference>
<keyword evidence="6" id="KW-1185">Reference proteome</keyword>
<dbReference type="Gene3D" id="3.90.580.10">
    <property type="entry name" value="Zinc finger, CHC2-type domain"/>
    <property type="match status" value="1"/>
</dbReference>
<protein>
    <submittedName>
        <fullName evidence="5">CHC2 zinc finger domain-containing protein</fullName>
    </submittedName>
</protein>
<organism evidence="5 6">
    <name type="scientific">Cognatishimia coralii</name>
    <dbReference type="NCBI Taxonomy" id="3083254"/>
    <lineage>
        <taxon>Bacteria</taxon>
        <taxon>Pseudomonadati</taxon>
        <taxon>Pseudomonadota</taxon>
        <taxon>Alphaproteobacteria</taxon>
        <taxon>Rhodobacterales</taxon>
        <taxon>Paracoccaceae</taxon>
        <taxon>Cognatishimia</taxon>
    </lineage>
</organism>
<evidence type="ECO:0000313" key="6">
    <source>
        <dbReference type="Proteomes" id="UP001368270"/>
    </source>
</evidence>
<dbReference type="EMBL" id="JBBGAZ010000018">
    <property type="protein sequence ID" value="MEJ5220156.1"/>
    <property type="molecule type" value="Genomic_DNA"/>
</dbReference>
<dbReference type="PANTHER" id="PTHR30313">
    <property type="entry name" value="DNA PRIMASE"/>
    <property type="match status" value="1"/>
</dbReference>
<keyword evidence="3" id="KW-0862">Zinc</keyword>
<dbReference type="SMART" id="SM00400">
    <property type="entry name" value="ZnF_CHCC"/>
    <property type="match status" value="1"/>
</dbReference>
<feature type="domain" description="Zinc finger CHC2-type" evidence="4">
    <location>
        <begin position="36"/>
        <end position="88"/>
    </location>
</feature>
<dbReference type="PANTHER" id="PTHR30313:SF2">
    <property type="entry name" value="DNA PRIMASE"/>
    <property type="match status" value="1"/>
</dbReference>
<dbReference type="SUPFAM" id="SSF56731">
    <property type="entry name" value="DNA primase core"/>
    <property type="match status" value="1"/>
</dbReference>
<keyword evidence="1" id="KW-0479">Metal-binding</keyword>
<dbReference type="InterPro" id="IPR002694">
    <property type="entry name" value="Znf_CHC2"/>
</dbReference>
<reference evidence="5 6" key="1">
    <citation type="submission" date="2024-03" db="EMBL/GenBank/DDBJ databases">
        <title>Cognatishimia coralii sp. nov., a marine bacterium isolated from coral surrounding seawater.</title>
        <authorList>
            <person name="Liu X."/>
            <person name="Liu S."/>
            <person name="Sun H."/>
            <person name="Zhang Y."/>
        </authorList>
    </citation>
    <scope>NUCLEOTIDE SEQUENCE [LARGE SCALE GENOMIC DNA]</scope>
    <source>
        <strain evidence="5 6">D5M38</strain>
    </source>
</reference>
<dbReference type="Pfam" id="PF01807">
    <property type="entry name" value="Zn_ribbon_DnaG"/>
    <property type="match status" value="1"/>
</dbReference>
<sequence length="328" mass="36634">MARSKYPKFSEVQARADFPAILKHYGIKAKPAGDELVCSCPFHEDKTPSCFIHPEKRLFKCFGCGIGGNIFEFVRLKENLGDSGHELGIISKIIMDVCDIPLSDVTGNRASLRKPRGTSKVHTETTKKEKKVSEVNKPLSFQLHLAHNIPFLKSRGICEEAERVFGLGVAKRGTLRGRIAIPIHNRNGELVAYCGRFASEYPPEGEPRYKLPKNFNKGLELFNLHRAMALKLDYVVIVEGFWSAIRLHMLGVPCVALMGSHARQTQLDLIVTSGFKRAYVVLDGDEAGRLGAEKATIDLAGYMMVRRIDLPDGIKPDTMDQKWIDQLV</sequence>